<proteinExistence type="predicted"/>
<name>A0A382G4N5_9ZZZZ</name>
<protein>
    <submittedName>
        <fullName evidence="1">Uncharacterized protein</fullName>
    </submittedName>
</protein>
<organism evidence="1">
    <name type="scientific">marine metagenome</name>
    <dbReference type="NCBI Taxonomy" id="408172"/>
    <lineage>
        <taxon>unclassified sequences</taxon>
        <taxon>metagenomes</taxon>
        <taxon>ecological metagenomes</taxon>
    </lineage>
</organism>
<accession>A0A382G4N5</accession>
<dbReference type="EMBL" id="UINC01053562">
    <property type="protein sequence ID" value="SVB70218.1"/>
    <property type="molecule type" value="Genomic_DNA"/>
</dbReference>
<gene>
    <name evidence="1" type="ORF">METZ01_LOCUS223072</name>
</gene>
<reference evidence="1" key="1">
    <citation type="submission" date="2018-05" db="EMBL/GenBank/DDBJ databases">
        <authorList>
            <person name="Lanie J.A."/>
            <person name="Ng W.-L."/>
            <person name="Kazmierczak K.M."/>
            <person name="Andrzejewski T.M."/>
            <person name="Davidsen T.M."/>
            <person name="Wayne K.J."/>
            <person name="Tettelin H."/>
            <person name="Glass J.I."/>
            <person name="Rusch D."/>
            <person name="Podicherti R."/>
            <person name="Tsui H.-C.T."/>
            <person name="Winkler M.E."/>
        </authorList>
    </citation>
    <scope>NUCLEOTIDE SEQUENCE</scope>
</reference>
<sequence length="203" mass="23776">MNVKLRTLVNFIAGIYYNERLHMANYMLGIEITTNTTNTYNQNIALDRLHFFINEIVNSSIFISSDHLKQIRDYAKAGLNIIELPMEPYDQAINLALMQKFNSICEQNVIITEVDITSSLSDGISYQTNLTDPRGEFTKNGWWNDSELNWYDRNILNNNKESIVRLDKRLTWQEVHLQWEEDKKPIDPKKDNTVVVGKFKKKK</sequence>
<dbReference type="AlphaFoldDB" id="A0A382G4N5"/>
<evidence type="ECO:0000313" key="1">
    <source>
        <dbReference type="EMBL" id="SVB70218.1"/>
    </source>
</evidence>